<evidence type="ECO:0000313" key="3">
    <source>
        <dbReference type="Proteomes" id="UP000249696"/>
    </source>
</evidence>
<dbReference type="Pfam" id="PF09537">
    <property type="entry name" value="DUF2383"/>
    <property type="match status" value="1"/>
</dbReference>
<dbReference type="InterPro" id="IPR011971">
    <property type="entry name" value="CHP02284"/>
</dbReference>
<dbReference type="AlphaFoldDB" id="A0A327R746"/>
<dbReference type="InterPro" id="IPR016920">
    <property type="entry name" value="UCP029477"/>
</dbReference>
<dbReference type="InterPro" id="IPR019052">
    <property type="entry name" value="DUF2383"/>
</dbReference>
<keyword evidence="3" id="KW-1185">Reference proteome</keyword>
<proteinExistence type="predicted"/>
<accession>A0A327R746</accession>
<dbReference type="Proteomes" id="UP000249696">
    <property type="component" value="Unassembled WGS sequence"/>
</dbReference>
<evidence type="ECO:0000313" key="2">
    <source>
        <dbReference type="EMBL" id="RAJ11524.1"/>
    </source>
</evidence>
<dbReference type="InterPro" id="IPR012347">
    <property type="entry name" value="Ferritin-like"/>
</dbReference>
<dbReference type="Gene3D" id="1.20.1260.10">
    <property type="match status" value="1"/>
</dbReference>
<reference evidence="2 3" key="1">
    <citation type="submission" date="2018-06" db="EMBL/GenBank/DDBJ databases">
        <title>Genomic Encyclopedia of Archaeal and Bacterial Type Strains, Phase II (KMG-II): from individual species to whole genera.</title>
        <authorList>
            <person name="Goeker M."/>
        </authorList>
    </citation>
    <scope>NUCLEOTIDE SEQUENCE [LARGE SCALE GENOMIC DNA]</scope>
    <source>
        <strain evidence="2 3">DSM 23522</strain>
    </source>
</reference>
<evidence type="ECO:0000259" key="1">
    <source>
        <dbReference type="Pfam" id="PF09537"/>
    </source>
</evidence>
<dbReference type="PIRSF" id="PIRSF029477">
    <property type="entry name" value="UCP029477"/>
    <property type="match status" value="1"/>
</dbReference>
<protein>
    <submittedName>
        <fullName evidence="2">Uncharacterized protein (TIGR02284 family)</fullName>
    </submittedName>
</protein>
<organism evidence="2 3">
    <name type="scientific">Arenibacter echinorum</name>
    <dbReference type="NCBI Taxonomy" id="440515"/>
    <lineage>
        <taxon>Bacteria</taxon>
        <taxon>Pseudomonadati</taxon>
        <taxon>Bacteroidota</taxon>
        <taxon>Flavobacteriia</taxon>
        <taxon>Flavobacteriales</taxon>
        <taxon>Flavobacteriaceae</taxon>
        <taxon>Arenibacter</taxon>
    </lineage>
</organism>
<comment type="caution">
    <text evidence="2">The sequence shown here is derived from an EMBL/GenBank/DDBJ whole genome shotgun (WGS) entry which is preliminary data.</text>
</comment>
<dbReference type="EMBL" id="QLLN01000004">
    <property type="protein sequence ID" value="RAJ11524.1"/>
    <property type="molecule type" value="Genomic_DNA"/>
</dbReference>
<dbReference type="RefSeq" id="WP_245946370.1">
    <property type="nucleotide sequence ID" value="NZ_QLLN01000004.1"/>
</dbReference>
<gene>
    <name evidence="2" type="ORF">LV92_02453</name>
</gene>
<sequence>MKRDNMKYSEKISDGLNNLLVKNYDAEKGFKLAMDKIDNPTIHTFLKDRAAQRGEFAQELKNEILQYGELPEEDGSIKGDMHRAWMNLKAAVASNEKEQLLEEVERGEKASLEEYNEILYDKGVVLPPSTESMLIRQRDAIRSSLTVANIHERIA</sequence>
<name>A0A327R746_9FLAO</name>
<feature type="domain" description="DUF2383" evidence="1">
    <location>
        <begin position="12"/>
        <end position="119"/>
    </location>
</feature>
<dbReference type="NCBIfam" id="TIGR02284">
    <property type="entry name" value="PA2169 family four-helix-bundle protein"/>
    <property type="match status" value="1"/>
</dbReference>